<dbReference type="SMART" id="SM00501">
    <property type="entry name" value="BRIGHT"/>
    <property type="match status" value="1"/>
</dbReference>
<evidence type="ECO:0000313" key="4">
    <source>
        <dbReference type="Proteomes" id="UP000289738"/>
    </source>
</evidence>
<dbReference type="EMBL" id="CP031001">
    <property type="protein sequence ID" value="QHN77249.1"/>
    <property type="molecule type" value="Genomic_DNA"/>
</dbReference>
<reference evidence="2 5" key="2">
    <citation type="submission" date="2020-01" db="EMBL/GenBank/DDBJ databases">
        <title>Genome sequence of Arachis hypogaea, cultivar Shitouqi.</title>
        <authorList>
            <person name="Zhuang W."/>
            <person name="Chen H."/>
            <person name="Varshney R."/>
            <person name="Wang D."/>
            <person name="Ming R."/>
        </authorList>
    </citation>
    <scope>NUCLEOTIDE SEQUENCE [LARGE SCALE GENOMIC DNA]</scope>
    <source>
        <tissue evidence="2">Young leaf</tissue>
    </source>
</reference>
<evidence type="ECO:0000259" key="1">
    <source>
        <dbReference type="PROSITE" id="PS51011"/>
    </source>
</evidence>
<dbReference type="InterPro" id="IPR036431">
    <property type="entry name" value="ARID_dom_sf"/>
</dbReference>
<name>A0A444XJQ7_ARAHY</name>
<dbReference type="SMR" id="A0A444XJQ7"/>
<sequence length="319" mass="36071">MAIKESEMALSLSSSSSQPSQVDVHCFQSLKNNANASSLNRDTFYLKLTHLFDSSGLTLIFNVRETLLDLYLVYLEVTTRGGFHQVSQEKKWGEVASALRLEGNIARLSAQVEKLYLQLLYQFEQLYFYRAPTKSSKTTGLHKRKQISSETTEEGGAGLVKEQALLLEPSDGKEKKKRRGMAQGQRSAYQMFLKQECTRLKSCNSTSTGKGILHTAIDSWRNMSPLEKQPYVDEFKKNQEKFKKGMIIDDNGEHKIMQNEKEEKNMAPASVCNSEYYQVTSQPEPDNNNYTTLNNNAAIGLAFNVTEKFPKDSVLLFGL</sequence>
<dbReference type="Pfam" id="PF01388">
    <property type="entry name" value="ARID"/>
    <property type="match status" value="1"/>
</dbReference>
<organism evidence="3 4">
    <name type="scientific">Arachis hypogaea</name>
    <name type="common">Peanut</name>
    <dbReference type="NCBI Taxonomy" id="3818"/>
    <lineage>
        <taxon>Eukaryota</taxon>
        <taxon>Viridiplantae</taxon>
        <taxon>Streptophyta</taxon>
        <taxon>Embryophyta</taxon>
        <taxon>Tracheophyta</taxon>
        <taxon>Spermatophyta</taxon>
        <taxon>Magnoliopsida</taxon>
        <taxon>eudicotyledons</taxon>
        <taxon>Gunneridae</taxon>
        <taxon>Pentapetalae</taxon>
        <taxon>rosids</taxon>
        <taxon>fabids</taxon>
        <taxon>Fabales</taxon>
        <taxon>Fabaceae</taxon>
        <taxon>Papilionoideae</taxon>
        <taxon>50 kb inversion clade</taxon>
        <taxon>dalbergioids sensu lato</taxon>
        <taxon>Dalbergieae</taxon>
        <taxon>Pterocarpus clade</taxon>
        <taxon>Arachis</taxon>
    </lineage>
</organism>
<dbReference type="Gramene" id="arahy.Tifrunner.gnm2.ann2.Ah19g211000.1">
    <property type="protein sequence ID" value="arahy.Tifrunner.gnm2.ann2.Ah19g211000.1-CDS"/>
    <property type="gene ID" value="arahy.Tifrunner.gnm2.ann2.Ah19g211000"/>
</dbReference>
<dbReference type="Pfam" id="PF00505">
    <property type="entry name" value="HMG_box"/>
    <property type="match status" value="1"/>
</dbReference>
<dbReference type="SUPFAM" id="SSF46774">
    <property type="entry name" value="ARID-like"/>
    <property type="match status" value="1"/>
</dbReference>
<dbReference type="OrthoDB" id="1919336at2759"/>
<evidence type="ECO:0000313" key="5">
    <source>
        <dbReference type="Proteomes" id="UP000464620"/>
    </source>
</evidence>
<dbReference type="Gene3D" id="1.10.150.60">
    <property type="entry name" value="ARID DNA-binding domain"/>
    <property type="match status" value="1"/>
</dbReference>
<dbReference type="PROSITE" id="PS51011">
    <property type="entry name" value="ARID"/>
    <property type="match status" value="1"/>
</dbReference>
<dbReference type="PANTHER" id="PTHR46691:SF5">
    <property type="entry name" value="HMG (HIGH MOBILITY GROUP) BOX PROTEIN"/>
    <property type="match status" value="1"/>
</dbReference>
<dbReference type="InterPro" id="IPR009071">
    <property type="entry name" value="HMG_box_dom"/>
</dbReference>
<gene>
    <name evidence="3" type="ORF">Ahy_B09g096304</name>
    <name evidence="2" type="ORF">DS421_19g651030</name>
</gene>
<dbReference type="SMART" id="SM01014">
    <property type="entry name" value="ARID"/>
    <property type="match status" value="1"/>
</dbReference>
<feature type="domain" description="ARID" evidence="1">
    <location>
        <begin position="38"/>
        <end position="128"/>
    </location>
</feature>
<dbReference type="EMBL" id="SDMP01000019">
    <property type="protein sequence ID" value="RYQ89907.1"/>
    <property type="molecule type" value="Genomic_DNA"/>
</dbReference>
<dbReference type="SUPFAM" id="SSF47095">
    <property type="entry name" value="HMG-box"/>
    <property type="match status" value="1"/>
</dbReference>
<evidence type="ECO:0000313" key="3">
    <source>
        <dbReference type="EMBL" id="RYQ89907.1"/>
    </source>
</evidence>
<evidence type="ECO:0000313" key="2">
    <source>
        <dbReference type="EMBL" id="QHN77249.1"/>
    </source>
</evidence>
<dbReference type="Proteomes" id="UP000289738">
    <property type="component" value="Chromosome B09"/>
</dbReference>
<dbReference type="Gene3D" id="1.10.30.10">
    <property type="entry name" value="High mobility group box domain"/>
    <property type="match status" value="1"/>
</dbReference>
<accession>A0A444XJQ7</accession>
<reference evidence="3 4" key="1">
    <citation type="submission" date="2019-01" db="EMBL/GenBank/DDBJ databases">
        <title>Sequencing of cultivated peanut Arachis hypogaea provides insights into genome evolution and oil improvement.</title>
        <authorList>
            <person name="Chen X."/>
        </authorList>
    </citation>
    <scope>NUCLEOTIDE SEQUENCE [LARGE SCALE GENOMIC DNA]</scope>
    <source>
        <strain evidence="4">cv. Fuhuasheng</strain>
        <strain evidence="3">GDAAS-fuhuasheng2018</strain>
        <tissue evidence="3">Leaves</tissue>
    </source>
</reference>
<dbReference type="STRING" id="3818.A0A444XJQ7"/>
<proteinExistence type="predicted"/>
<protein>
    <submittedName>
        <fullName evidence="2">High mobility group B protein</fullName>
    </submittedName>
</protein>
<dbReference type="InterPro" id="IPR001606">
    <property type="entry name" value="ARID_dom"/>
</dbReference>
<dbReference type="InterPro" id="IPR036910">
    <property type="entry name" value="HMG_box_dom_sf"/>
</dbReference>
<dbReference type="GO" id="GO:0003677">
    <property type="term" value="F:DNA binding"/>
    <property type="evidence" value="ECO:0007669"/>
    <property type="project" value="InterPro"/>
</dbReference>
<keyword evidence="4" id="KW-1185">Reference proteome</keyword>
<dbReference type="Proteomes" id="UP000464620">
    <property type="component" value="Chromosome B09"/>
</dbReference>
<dbReference type="AlphaFoldDB" id="A0A444XJQ7"/>
<dbReference type="PANTHER" id="PTHR46691">
    <property type="entry name" value="HIGH MOBILITY GROUP B PROTEIN 9"/>
    <property type="match status" value="1"/>
</dbReference>